<name>G9ZFU5_9GAMM</name>
<dbReference type="Proteomes" id="UP000004750">
    <property type="component" value="Unassembled WGS sequence"/>
</dbReference>
<dbReference type="Gene3D" id="3.40.50.300">
    <property type="entry name" value="P-loop containing nucleotide triphosphate hydrolases"/>
    <property type="match status" value="1"/>
</dbReference>
<dbReference type="EMBL" id="AGCM01000090">
    <property type="protein sequence ID" value="EHM53730.1"/>
    <property type="molecule type" value="Genomic_DNA"/>
</dbReference>
<dbReference type="PATRIC" id="fig|797473.3.peg.1326"/>
<proteinExistence type="predicted"/>
<organism evidence="1 2">
    <name type="scientific">Cardiobacterium valvarum F0432</name>
    <dbReference type="NCBI Taxonomy" id="797473"/>
    <lineage>
        <taxon>Bacteria</taxon>
        <taxon>Pseudomonadati</taxon>
        <taxon>Pseudomonadota</taxon>
        <taxon>Gammaproteobacteria</taxon>
        <taxon>Cardiobacteriales</taxon>
        <taxon>Cardiobacteriaceae</taxon>
        <taxon>Cardiobacterium</taxon>
    </lineage>
</organism>
<gene>
    <name evidence="1" type="ORF">HMPREF9080_01644</name>
</gene>
<sequence>MVTVFLLFNYIPTPFAVRESIAKLVRWHGLPLWAIDKTHPAHRVIAVSLQVNTHWLTLLARADIQGRICQDADTLLTRIDLFAELCRESGCYGQPRPFSSALGRYHYLNHPDSYPDYMPYADLKSDMYILSALPGSGKDAHIRMHYRNLPILSLDDIRRAAGIDPTDKKKVTVASSSRRKNRRVATCAPASPLFSMPPTSAAISATNGRGFSPIYHARIHLHYLEVPYTQLLQQNRNREHPVPETVISHLLDKLDIPDNSEAHDVQHLVDGN</sequence>
<dbReference type="RefSeq" id="WP_006985648.1">
    <property type="nucleotide sequence ID" value="NZ_JH417929.1"/>
</dbReference>
<comment type="caution">
    <text evidence="1">The sequence shown here is derived from an EMBL/GenBank/DDBJ whole genome shotgun (WGS) entry which is preliminary data.</text>
</comment>
<protein>
    <submittedName>
        <fullName evidence="1">Uncharacterized protein</fullName>
    </submittedName>
</protein>
<evidence type="ECO:0000313" key="2">
    <source>
        <dbReference type="Proteomes" id="UP000004750"/>
    </source>
</evidence>
<reference evidence="1 2" key="1">
    <citation type="submission" date="2011-08" db="EMBL/GenBank/DDBJ databases">
        <authorList>
            <person name="Weinstock G."/>
            <person name="Sodergren E."/>
            <person name="Clifton S."/>
            <person name="Fulton L."/>
            <person name="Fulton B."/>
            <person name="Courtney L."/>
            <person name="Fronick C."/>
            <person name="Harrison M."/>
            <person name="Strong C."/>
            <person name="Farmer C."/>
            <person name="Delahaunty K."/>
            <person name="Markovic C."/>
            <person name="Hall O."/>
            <person name="Minx P."/>
            <person name="Tomlinson C."/>
            <person name="Mitreva M."/>
            <person name="Hou S."/>
            <person name="Chen J."/>
            <person name="Wollam A."/>
            <person name="Pepin K.H."/>
            <person name="Johnson M."/>
            <person name="Bhonagiri V."/>
            <person name="Zhang X."/>
            <person name="Suruliraj S."/>
            <person name="Warren W."/>
            <person name="Chinwalla A."/>
            <person name="Mardis E.R."/>
            <person name="Wilson R.K."/>
        </authorList>
    </citation>
    <scope>NUCLEOTIDE SEQUENCE [LARGE SCALE GENOMIC DNA]</scope>
    <source>
        <strain evidence="1 2">F0432</strain>
    </source>
</reference>
<dbReference type="AlphaFoldDB" id="G9ZFU5"/>
<dbReference type="HOGENOM" id="CLU_059923_1_0_6"/>
<dbReference type="STRING" id="797473.HMPREF9080_01644"/>
<accession>G9ZFU5</accession>
<dbReference type="InterPro" id="IPR027417">
    <property type="entry name" value="P-loop_NTPase"/>
</dbReference>
<evidence type="ECO:0000313" key="1">
    <source>
        <dbReference type="EMBL" id="EHM53730.1"/>
    </source>
</evidence>